<evidence type="ECO:0000313" key="2">
    <source>
        <dbReference type="EMBL" id="EEQ93851.1"/>
    </source>
</evidence>
<keyword evidence="1" id="KW-0812">Transmembrane</keyword>
<proteinExistence type="predicted"/>
<dbReference type="HOGENOM" id="CLU_1523654_0_0_5"/>
<name>C4WN96_9HYPH</name>
<keyword evidence="1" id="KW-0472">Membrane</keyword>
<feature type="transmembrane region" description="Helical" evidence="1">
    <location>
        <begin position="15"/>
        <end position="33"/>
    </location>
</feature>
<evidence type="ECO:0000256" key="1">
    <source>
        <dbReference type="SAM" id="Phobius"/>
    </source>
</evidence>
<dbReference type="EMBL" id="ACQA01000002">
    <property type="protein sequence ID" value="EEQ93851.1"/>
    <property type="molecule type" value="Genomic_DNA"/>
</dbReference>
<dbReference type="Proteomes" id="UP000004386">
    <property type="component" value="Unassembled WGS sequence"/>
</dbReference>
<organism evidence="2 3">
    <name type="scientific">Brucella intermedia LMG 3301</name>
    <dbReference type="NCBI Taxonomy" id="641118"/>
    <lineage>
        <taxon>Bacteria</taxon>
        <taxon>Pseudomonadati</taxon>
        <taxon>Pseudomonadota</taxon>
        <taxon>Alphaproteobacteria</taxon>
        <taxon>Hyphomicrobiales</taxon>
        <taxon>Brucellaceae</taxon>
        <taxon>Brucella/Ochrobactrum group</taxon>
        <taxon>Brucella</taxon>
    </lineage>
</organism>
<sequence>MLRHGDEERPMFTDYIKFLPLLSMCGWIAMFASKHKSLFLGDCMGLLYHLALVPVVALLPGTVEIKFAGYLWLFSDAMVDMASINGAGHQNVWTARMCVHLMASIWIAGASFGMTGAACFIGVLLGVGLFLHALLGPRIEHTKQVLFVFVFPGMIAWLLSVADWLGAFSLTVPVGR</sequence>
<feature type="transmembrane region" description="Helical" evidence="1">
    <location>
        <begin position="105"/>
        <end position="133"/>
    </location>
</feature>
<comment type="caution">
    <text evidence="2">The sequence shown here is derived from an EMBL/GenBank/DDBJ whole genome shotgun (WGS) entry which is preliminary data.</text>
</comment>
<feature type="transmembrane region" description="Helical" evidence="1">
    <location>
        <begin position="145"/>
        <end position="167"/>
    </location>
</feature>
<accession>C4WN96</accession>
<dbReference type="AlphaFoldDB" id="C4WN96"/>
<evidence type="ECO:0000313" key="3">
    <source>
        <dbReference type="Proteomes" id="UP000004386"/>
    </source>
</evidence>
<gene>
    <name evidence="2" type="ORF">OINT_2001039</name>
</gene>
<keyword evidence="1" id="KW-1133">Transmembrane helix</keyword>
<feature type="transmembrane region" description="Helical" evidence="1">
    <location>
        <begin position="45"/>
        <end position="73"/>
    </location>
</feature>
<reference evidence="2 3" key="1">
    <citation type="submission" date="2009-05" db="EMBL/GenBank/DDBJ databases">
        <authorList>
            <person name="Setubal J.C."/>
            <person name="Boyle S."/>
            <person name="Crasta O.R."/>
            <person name="Gillespie J.J."/>
            <person name="Kenyon R.W."/>
            <person name="Lu J."/>
            <person name="Mane S."/>
            <person name="Nagrani S."/>
            <person name="Shallom J.M."/>
            <person name="Shallom S."/>
            <person name="Shukla M."/>
            <person name="Snyder E.E."/>
            <person name="Sobral B.W."/>
            <person name="Wattam A.R."/>
            <person name="Will R."/>
            <person name="Williams K."/>
            <person name="Yoo H."/>
            <person name="Munk C."/>
            <person name="Tapia R."/>
            <person name="Green L."/>
            <person name="Rogers Y."/>
            <person name="Detter J.C."/>
            <person name="Bruce D."/>
            <person name="Brettin T.S."/>
            <person name="Tsolis R."/>
        </authorList>
    </citation>
    <scope>NUCLEOTIDE SEQUENCE [LARGE SCALE GENOMIC DNA]</scope>
    <source>
        <strain evidence="2 3">LMG 3301</strain>
    </source>
</reference>
<protein>
    <submittedName>
        <fullName evidence="2">Uncharacterized protein</fullName>
    </submittedName>
</protein>